<feature type="domain" description="Protein kinase" evidence="2">
    <location>
        <begin position="19"/>
        <end position="81"/>
    </location>
</feature>
<dbReference type="GeneTree" id="ENSGT00940000155373"/>
<feature type="binding site" evidence="1">
    <location>
        <position position="48"/>
    </location>
    <ligand>
        <name>ATP</name>
        <dbReference type="ChEBI" id="CHEBI:30616"/>
    </ligand>
</feature>
<evidence type="ECO:0000256" key="1">
    <source>
        <dbReference type="PROSITE-ProRule" id="PRU10141"/>
    </source>
</evidence>
<dbReference type="AlphaFoldDB" id="A0A2K5F5U8"/>
<name>A0A2K5F5U8_AOTNA</name>
<keyword evidence="1" id="KW-0547">Nucleotide-binding</keyword>
<keyword evidence="1" id="KW-0067">ATP-binding</keyword>
<reference evidence="3" key="2">
    <citation type="submission" date="2025-09" db="UniProtKB">
        <authorList>
            <consortium name="Ensembl"/>
        </authorList>
    </citation>
    <scope>IDENTIFICATION</scope>
</reference>
<dbReference type="InterPro" id="IPR017441">
    <property type="entry name" value="Protein_kinase_ATP_BS"/>
</dbReference>
<dbReference type="GO" id="GO:0004672">
    <property type="term" value="F:protein kinase activity"/>
    <property type="evidence" value="ECO:0007669"/>
    <property type="project" value="InterPro"/>
</dbReference>
<dbReference type="InterPro" id="IPR000719">
    <property type="entry name" value="Prot_kinase_dom"/>
</dbReference>
<dbReference type="GO" id="GO:0005524">
    <property type="term" value="F:ATP binding"/>
    <property type="evidence" value="ECO:0007669"/>
    <property type="project" value="UniProtKB-UniRule"/>
</dbReference>
<dbReference type="InterPro" id="IPR011009">
    <property type="entry name" value="Kinase-like_dom_sf"/>
</dbReference>
<proteinExistence type="predicted"/>
<dbReference type="Gene3D" id="3.30.200.20">
    <property type="entry name" value="Phosphorylase Kinase, domain 1"/>
    <property type="match status" value="1"/>
</dbReference>
<evidence type="ECO:0000313" key="4">
    <source>
        <dbReference type="Proteomes" id="UP000233020"/>
    </source>
</evidence>
<protein>
    <recommendedName>
        <fullName evidence="2">Protein kinase domain-containing protein</fullName>
    </recommendedName>
</protein>
<keyword evidence="4" id="KW-1185">Reference proteome</keyword>
<dbReference type="PROSITE" id="PS50011">
    <property type="entry name" value="PROTEIN_KINASE_DOM"/>
    <property type="match status" value="1"/>
</dbReference>
<dbReference type="SUPFAM" id="SSF56112">
    <property type="entry name" value="Protein kinase-like (PK-like)"/>
    <property type="match status" value="1"/>
</dbReference>
<dbReference type="Pfam" id="PF00069">
    <property type="entry name" value="Pkinase"/>
    <property type="match status" value="1"/>
</dbReference>
<reference evidence="3" key="1">
    <citation type="submission" date="2025-08" db="UniProtKB">
        <authorList>
            <consortium name="Ensembl"/>
        </authorList>
    </citation>
    <scope>IDENTIFICATION</scope>
</reference>
<evidence type="ECO:0000259" key="2">
    <source>
        <dbReference type="PROSITE" id="PS50011"/>
    </source>
</evidence>
<sequence>MAKQYDLVECPFCDEVTKYEKLAKIGQGTFGEVFKAKHRKTGQKVALKKVLMENEKEGFPITFYGLLELNDYVFISYKTET</sequence>
<evidence type="ECO:0000313" key="3">
    <source>
        <dbReference type="Ensembl" id="ENSANAP00000040863.1"/>
    </source>
</evidence>
<dbReference type="Ensembl" id="ENSANAT00000058975.1">
    <property type="protein sequence ID" value="ENSANAP00000040863.1"/>
    <property type="gene ID" value="ENSANAG00000037770.1"/>
</dbReference>
<organism evidence="3 4">
    <name type="scientific">Aotus nancymaae</name>
    <name type="common">Ma's night monkey</name>
    <dbReference type="NCBI Taxonomy" id="37293"/>
    <lineage>
        <taxon>Eukaryota</taxon>
        <taxon>Metazoa</taxon>
        <taxon>Chordata</taxon>
        <taxon>Craniata</taxon>
        <taxon>Vertebrata</taxon>
        <taxon>Euteleostomi</taxon>
        <taxon>Mammalia</taxon>
        <taxon>Eutheria</taxon>
        <taxon>Euarchontoglires</taxon>
        <taxon>Primates</taxon>
        <taxon>Haplorrhini</taxon>
        <taxon>Platyrrhini</taxon>
        <taxon>Aotidae</taxon>
        <taxon>Aotus</taxon>
    </lineage>
</organism>
<accession>A0A2K5F5U8</accession>
<dbReference type="PROSITE" id="PS00107">
    <property type="entry name" value="PROTEIN_KINASE_ATP"/>
    <property type="match status" value="1"/>
</dbReference>
<dbReference type="Proteomes" id="UP000233020">
    <property type="component" value="Unplaced"/>
</dbReference>